<evidence type="ECO:0000313" key="2">
    <source>
        <dbReference type="EMBL" id="GAA3562207.1"/>
    </source>
</evidence>
<sequence length="182" mass="19681">MTVQAEAGSGRAGLEGTEADRAAATGEHAEADRWWVDARPFRAHLQHLMGVGRLDVPEVAVVLGLSTRAVRHLLEGRSGRVPRRISPPTARRLLLVRVDDVRELRWRVAPAAPARTSLDLLRAEGWSIADVAFAVGSALDELVALDDATHCNRLLAVRLVGLARRLPGTRDDQDLDEVAAAA</sequence>
<comment type="caution">
    <text evidence="2">The sequence shown here is derived from an EMBL/GenBank/DDBJ whole genome shotgun (WGS) entry which is preliminary data.</text>
</comment>
<proteinExistence type="predicted"/>
<protein>
    <submittedName>
        <fullName evidence="2">Uncharacterized protein</fullName>
    </submittedName>
</protein>
<evidence type="ECO:0000313" key="3">
    <source>
        <dbReference type="Proteomes" id="UP001500767"/>
    </source>
</evidence>
<evidence type="ECO:0000256" key="1">
    <source>
        <dbReference type="SAM" id="MobiDB-lite"/>
    </source>
</evidence>
<dbReference type="RefSeq" id="WP_204911360.1">
    <property type="nucleotide sequence ID" value="NZ_BAAAYR010000001.1"/>
</dbReference>
<organism evidence="2 3">
    <name type="scientific">Microlunatus spumicola</name>
    <dbReference type="NCBI Taxonomy" id="81499"/>
    <lineage>
        <taxon>Bacteria</taxon>
        <taxon>Bacillati</taxon>
        <taxon>Actinomycetota</taxon>
        <taxon>Actinomycetes</taxon>
        <taxon>Propionibacteriales</taxon>
        <taxon>Propionibacteriaceae</taxon>
        <taxon>Microlunatus</taxon>
    </lineage>
</organism>
<gene>
    <name evidence="2" type="ORF">GCM10022197_17280</name>
</gene>
<dbReference type="EMBL" id="BAAAYR010000001">
    <property type="protein sequence ID" value="GAA3562207.1"/>
    <property type="molecule type" value="Genomic_DNA"/>
</dbReference>
<reference evidence="3" key="1">
    <citation type="journal article" date="2019" name="Int. J. Syst. Evol. Microbiol.">
        <title>The Global Catalogue of Microorganisms (GCM) 10K type strain sequencing project: providing services to taxonomists for standard genome sequencing and annotation.</title>
        <authorList>
            <consortium name="The Broad Institute Genomics Platform"/>
            <consortium name="The Broad Institute Genome Sequencing Center for Infectious Disease"/>
            <person name="Wu L."/>
            <person name="Ma J."/>
        </authorList>
    </citation>
    <scope>NUCLEOTIDE SEQUENCE [LARGE SCALE GENOMIC DNA]</scope>
    <source>
        <strain evidence="3">JCM 16540</strain>
    </source>
</reference>
<feature type="region of interest" description="Disordered" evidence="1">
    <location>
        <begin position="1"/>
        <end position="23"/>
    </location>
</feature>
<dbReference type="Proteomes" id="UP001500767">
    <property type="component" value="Unassembled WGS sequence"/>
</dbReference>
<name>A0ABP6X6D0_9ACTN</name>
<keyword evidence="3" id="KW-1185">Reference proteome</keyword>
<accession>A0ABP6X6D0</accession>